<evidence type="ECO:0000256" key="16">
    <source>
        <dbReference type="SAM" id="MobiDB-lite"/>
    </source>
</evidence>
<feature type="compositionally biased region" description="Basic and acidic residues" evidence="16">
    <location>
        <begin position="1327"/>
        <end position="1336"/>
    </location>
</feature>
<keyword evidence="9 14" id="KW-0720">Serine protease</keyword>
<dbReference type="Gene3D" id="3.40.950.10">
    <property type="entry name" value="Fe-only Hydrogenase (Larger Subunit), Chain L, domain 3"/>
    <property type="match status" value="1"/>
</dbReference>
<evidence type="ECO:0000313" key="19">
    <source>
        <dbReference type="Proteomes" id="UP000825434"/>
    </source>
</evidence>
<dbReference type="Pfam" id="PF02781">
    <property type="entry name" value="G6PD_C"/>
    <property type="match status" value="1"/>
</dbReference>
<keyword evidence="11 15" id="KW-0560">Oxidoreductase</keyword>
<evidence type="ECO:0000256" key="4">
    <source>
        <dbReference type="ARBA" id="ARBA00022485"/>
    </source>
</evidence>
<keyword evidence="19" id="KW-1185">Reference proteome</keyword>
<dbReference type="Gene3D" id="3.30.360.10">
    <property type="entry name" value="Dihydrodipicolinate Reductase, domain 2"/>
    <property type="match status" value="1"/>
</dbReference>
<dbReference type="SUPFAM" id="SSF53920">
    <property type="entry name" value="Fe-only hydrogenase"/>
    <property type="match status" value="1"/>
</dbReference>
<evidence type="ECO:0000256" key="8">
    <source>
        <dbReference type="ARBA" id="ARBA00022801"/>
    </source>
</evidence>
<evidence type="ECO:0000256" key="7">
    <source>
        <dbReference type="ARBA" id="ARBA00022729"/>
    </source>
</evidence>
<dbReference type="InterPro" id="IPR023827">
    <property type="entry name" value="Peptidase_S8_Asp-AS"/>
</dbReference>
<dbReference type="HAMAP" id="MF_00966">
    <property type="entry name" value="G6PD"/>
    <property type="match status" value="1"/>
</dbReference>
<evidence type="ECO:0000256" key="3">
    <source>
        <dbReference type="ARBA" id="ARBA00009975"/>
    </source>
</evidence>
<keyword evidence="12" id="KW-0411">Iron-sulfur</keyword>
<dbReference type="Gene3D" id="3.40.50.200">
    <property type="entry name" value="Peptidase S8/S53 domain"/>
    <property type="match status" value="1"/>
</dbReference>
<feature type="compositionally biased region" description="Acidic residues" evidence="16">
    <location>
        <begin position="1244"/>
        <end position="1255"/>
    </location>
</feature>
<proteinExistence type="inferred from homology"/>
<accession>A0ABX8IC46</accession>
<keyword evidence="13 15" id="KW-0119">Carbohydrate metabolism</keyword>
<feature type="compositionally biased region" description="Acidic residues" evidence="16">
    <location>
        <begin position="1316"/>
        <end position="1326"/>
    </location>
</feature>
<evidence type="ECO:0000256" key="13">
    <source>
        <dbReference type="ARBA" id="ARBA00023277"/>
    </source>
</evidence>
<evidence type="ECO:0000256" key="14">
    <source>
        <dbReference type="PROSITE-ProRule" id="PRU01240"/>
    </source>
</evidence>
<feature type="compositionally biased region" description="Basic and acidic residues" evidence="16">
    <location>
        <begin position="1233"/>
        <end position="1243"/>
    </location>
</feature>
<dbReference type="Gene3D" id="3.40.50.720">
    <property type="entry name" value="NAD(P)-binding Rossmann-like Domain"/>
    <property type="match status" value="1"/>
</dbReference>
<reference evidence="18 19" key="1">
    <citation type="submission" date="2021-06" db="EMBL/GenBank/DDBJ databases">
        <title>Candida outbreak in Lebanon.</title>
        <authorList>
            <person name="Finianos M."/>
        </authorList>
    </citation>
    <scope>NUCLEOTIDE SEQUENCE [LARGE SCALE GENOMIC DNA]</scope>
    <source>
        <strain evidence="18">CA3LBN</strain>
    </source>
</reference>
<feature type="active site" description="Charge relay system" evidence="14">
    <location>
        <position position="771"/>
    </location>
</feature>
<dbReference type="SUPFAM" id="SSF55347">
    <property type="entry name" value="Glyceraldehyde-3-phosphate dehydrogenase-like, C-terminal domain"/>
    <property type="match status" value="1"/>
</dbReference>
<name>A0ABX8IC46_9ASCO</name>
<sequence length="1906" mass="212362">MSAILSADDLNDFISPGVACIKPVESTNPENQEAGEVEIQIDEKGNPLEISKIDGKAAELSPAQISLADCLACSGCITSAEEVLVAQHSHEQLLRAIEENQTSNKVFVASISHQSRASLAQAYGYTVAQMDRLLVNLFANQMGFQYVVGTALGRKLSLLQEAHEMFARKQGGQKGPVLSSICPGWVLYAEKTHPYVLPMLSATKSPQQITGCLLKTLVARDLGISRSDIYHLSIMPCFDKKLESARPENTPVETSAPDVDCVLTAKELVNLLETSKYQLLPPNAAKVATQSSNIYHQMAPPSWPYKELSWANDSGSQSGGYSYNYLMLTRNHMMCTQPDVYREEDFEVVNVEGRNSDTYEMRLMHKPSGDKIASAAVVNGFKNIQNLVRKLKPTPGGAAKQGKVNPLAARRRARMGGKNGTSGSEAPSEISDASKCDYVEVMACPDGCINGGGQITRPQDVTEKEWLSQVKDIYQSIGAVDLSSMDNTKMAEEIEKWAIGFCEETNIPSERLYITHFNEVEKPTDPNAMKLSPLVLLQCFVALVAAFSVPKKDYSARQYFIVEIDHSQSGENLHTFINKHSDYHFEHPVRGMDDHFVFSVEKDHEHLQFLGNHNSNNHKLMKRAPGYEDAHDALITHPGLKSVHMLYPKKLERRRPVPVDFEAAEEMAARDLQITDSSQEVLKEVSEKLGINDPLFLRQWHLVNTRYPGNDINVKNVWYNGIRGHNVTVAVVDDGLDHDSDDLKANFNAKGSWDFNDNTNLPTPRLFDDYHGTRCAGEIAAVKNDVCGIGVAYEGQVSGVRILSGAISSEEEAAAMIYGLETNDIYSCSWGPTDNGKTVAAPDMIVRKAMIKGVQEGRQNKGSVYVFASGNGGRAFDQCNFDGYTNSIYSITVGAIDHKDLHPTYAEACSAVMVVTYSSGSGEHIQTTDIRKRCSSGHGGTSAAAPLAAGVFALVLDANPKLNWRDVQHVAARAAVTVNEHDGEYQETALGLKYSHKYGYGKIDAEKLVEEAKKWKGVKPQAWYYADLLEVNEAVKSGETTASDWISSSVNLTEDDLKLVNFERVEHITVTVNIESTFRGQIQVKLTSPNGIVSKLADPRPFDQSTRGLRDWTFMSVAHFGESGVGEWKLEVSSSRGQNEVTLKNWQLRLFGEVIDADKAEKYDLSRDYAAERRELSKNRPTSTSETSTSTSTSTSTTAAASSTSLITTSSTSQTSTETTKTATTTDAHKKKPETGKPEKPDDSSDEESDDEDKPEDGKQDNNKHYAADHAGQYFMALAVLGFLIAIITMRCHKSPGSTRRRRRDDYEFDIIPGEDYSDSDEEERDSLDLDGSRQREQENLFDEFNAETLPDYDDDMFQIGDEHEDHAEAREPEGKAPTGKEDSSTTETPESYHGENGSQEHLVEEVDSFGEHVSIVVFGASGDLAKKKTFPALFGLYRENQLPHTVNIIGYARSGLTTEELRERVKENLKLHDEKAKSKVDGFLQLISYISGPYDKPEGFEKLEKAIQEYDTKNKVSKSERLFYLALPPSVFTTVASHIKQFVYPEGGRVRVIVEKPFGHDLESSRQLQKDLAPLFTEEELYRIDHYLGKEMVKNLLVLRFGNELWSGVWNNRHISSVQISFKEAFGTEGRGGYFDSIGIIRDVMQNHLLQVLTLLTMERPVSFDPEAVRDEKVKVLKAFDDFDPNDILLGQYGKSEDGSKPSYVDDDTVNKDSRCSTYAALAVNIHNERWDGVPFVLRAGKALDESKVEIRIQFKQVAKGIFQEIHRNELVIRVQPNEAVYTKINSKIPGISTQTSLTDLDLTYSTRYSDDFWIPEAYEALIRDCYLGNHANFVRDDELDVSWKLFTPLLEYIESDKAPKPEIYPYGSKGPKNLRKFLTDHGYVFSEAGSYQWPLTRPNVKGKI</sequence>
<dbReference type="Pfam" id="PF02906">
    <property type="entry name" value="Fe_hyd_lg_C"/>
    <property type="match status" value="1"/>
</dbReference>
<feature type="region of interest" description="Disordered" evidence="16">
    <location>
        <begin position="1366"/>
        <end position="1400"/>
    </location>
</feature>
<dbReference type="Pfam" id="PF00479">
    <property type="entry name" value="G6PD_N"/>
    <property type="match status" value="1"/>
</dbReference>
<evidence type="ECO:0000259" key="17">
    <source>
        <dbReference type="PROSITE" id="PS51829"/>
    </source>
</evidence>
<dbReference type="InterPro" id="IPR023828">
    <property type="entry name" value="Peptidase_S8_Ser-AS"/>
</dbReference>
<feature type="domain" description="P/Homo B" evidence="17">
    <location>
        <begin position="1018"/>
        <end position="1156"/>
    </location>
</feature>
<dbReference type="InterPro" id="IPR008979">
    <property type="entry name" value="Galactose-bd-like_sf"/>
</dbReference>
<dbReference type="Pfam" id="PF01483">
    <property type="entry name" value="P_proprotein"/>
    <property type="match status" value="1"/>
</dbReference>
<dbReference type="NCBIfam" id="TIGR00871">
    <property type="entry name" value="zwf"/>
    <property type="match status" value="1"/>
</dbReference>
<keyword evidence="5 15" id="KW-0313">Glucose metabolism</keyword>
<keyword evidence="4" id="KW-0408">Iron</keyword>
<dbReference type="InterPro" id="IPR009016">
    <property type="entry name" value="Fe_hydrogenase"/>
</dbReference>
<feature type="compositionally biased region" description="Basic and acidic residues" evidence="16">
    <location>
        <begin position="1366"/>
        <end position="1384"/>
    </location>
</feature>
<dbReference type="Proteomes" id="UP000825434">
    <property type="component" value="Chromosome 2"/>
</dbReference>
<dbReference type="Gene3D" id="2.60.120.260">
    <property type="entry name" value="Galactose-binding domain-like"/>
    <property type="match status" value="1"/>
</dbReference>
<evidence type="ECO:0000256" key="6">
    <source>
        <dbReference type="ARBA" id="ARBA00022670"/>
    </source>
</evidence>
<keyword evidence="4" id="KW-0004">4Fe-4S</keyword>
<evidence type="ECO:0000313" key="18">
    <source>
        <dbReference type="EMBL" id="QWU88316.1"/>
    </source>
</evidence>
<dbReference type="InterPro" id="IPR019796">
    <property type="entry name" value="G6P_DH_AS"/>
</dbReference>
<keyword evidence="7" id="KW-0732">Signal</keyword>
<organism evidence="18 19">
    <name type="scientific">Candidozyma haemuli</name>
    <dbReference type="NCBI Taxonomy" id="45357"/>
    <lineage>
        <taxon>Eukaryota</taxon>
        <taxon>Fungi</taxon>
        <taxon>Dikarya</taxon>
        <taxon>Ascomycota</taxon>
        <taxon>Saccharomycotina</taxon>
        <taxon>Pichiomycetes</taxon>
        <taxon>Metschnikowiaceae</taxon>
        <taxon>Candidozyma</taxon>
    </lineage>
</organism>
<dbReference type="CDD" id="cd04059">
    <property type="entry name" value="Peptidases_S8_Protein_convertases_Kexins_Furin-like"/>
    <property type="match status" value="1"/>
</dbReference>
<dbReference type="PROSITE" id="PS00069">
    <property type="entry name" value="G6P_DEHYDROGENASE"/>
    <property type="match status" value="1"/>
</dbReference>
<feature type="active site" description="Charge relay system" evidence="14">
    <location>
        <position position="942"/>
    </location>
</feature>
<comment type="similarity">
    <text evidence="3 15">Belongs to the glucose-6-phosphate dehydrogenase family.</text>
</comment>
<dbReference type="SUPFAM" id="SSF49785">
    <property type="entry name" value="Galactose-binding domain-like"/>
    <property type="match status" value="1"/>
</dbReference>
<gene>
    <name evidence="18" type="ORF">CA3LBN_002581</name>
</gene>
<evidence type="ECO:0000256" key="9">
    <source>
        <dbReference type="ARBA" id="ARBA00022825"/>
    </source>
</evidence>
<dbReference type="PROSITE" id="PS00137">
    <property type="entry name" value="SUBTILASE_HIS"/>
    <property type="match status" value="1"/>
</dbReference>
<dbReference type="Pfam" id="PF00082">
    <property type="entry name" value="Peptidase_S8"/>
    <property type="match status" value="1"/>
</dbReference>
<dbReference type="Gene3D" id="3.40.50.1780">
    <property type="match status" value="1"/>
</dbReference>
<dbReference type="SUPFAM" id="SSF51735">
    <property type="entry name" value="NAD(P)-binding Rossmann-fold domains"/>
    <property type="match status" value="1"/>
</dbReference>
<keyword evidence="8 14" id="KW-0378">Hydrolase</keyword>
<protein>
    <recommendedName>
        <fullName evidence="15">Glucose-6-phosphate 1-dehydrogenase</fullName>
        <ecNumber evidence="15">1.1.1.49</ecNumber>
    </recommendedName>
</protein>
<dbReference type="PROSITE" id="PS51892">
    <property type="entry name" value="SUBTILASE"/>
    <property type="match status" value="1"/>
</dbReference>
<dbReference type="InterPro" id="IPR036291">
    <property type="entry name" value="NAD(P)-bd_dom_sf"/>
</dbReference>
<dbReference type="PROSITE" id="PS00136">
    <property type="entry name" value="SUBTILASE_ASP"/>
    <property type="match status" value="1"/>
</dbReference>
<dbReference type="EMBL" id="CP076662">
    <property type="protein sequence ID" value="QWU88316.1"/>
    <property type="molecule type" value="Genomic_DNA"/>
</dbReference>
<evidence type="ECO:0000256" key="12">
    <source>
        <dbReference type="ARBA" id="ARBA00023014"/>
    </source>
</evidence>
<dbReference type="InterPro" id="IPR022398">
    <property type="entry name" value="Peptidase_S8_His-AS"/>
</dbReference>
<comment type="catalytic activity">
    <reaction evidence="15">
        <text>D-glucose 6-phosphate + NADP(+) = 6-phospho-D-glucono-1,5-lactone + NADPH + H(+)</text>
        <dbReference type="Rhea" id="RHEA:15841"/>
        <dbReference type="ChEBI" id="CHEBI:15378"/>
        <dbReference type="ChEBI" id="CHEBI:57783"/>
        <dbReference type="ChEBI" id="CHEBI:57955"/>
        <dbReference type="ChEBI" id="CHEBI:58349"/>
        <dbReference type="ChEBI" id="CHEBI:61548"/>
        <dbReference type="EC" id="1.1.1.49"/>
    </reaction>
</comment>
<evidence type="ECO:0000256" key="5">
    <source>
        <dbReference type="ARBA" id="ARBA00022526"/>
    </source>
</evidence>
<dbReference type="PRINTS" id="PR00079">
    <property type="entry name" value="G6PDHDRGNASE"/>
</dbReference>
<dbReference type="PANTHER" id="PTHR23429">
    <property type="entry name" value="GLUCOSE-6-PHOSPHATE 1-DEHYDROGENASE G6PD"/>
    <property type="match status" value="1"/>
</dbReference>
<dbReference type="InterPro" id="IPR002884">
    <property type="entry name" value="P_dom"/>
</dbReference>
<dbReference type="InterPro" id="IPR034182">
    <property type="entry name" value="Kexin/furin"/>
</dbReference>
<feature type="region of interest" description="Disordered" evidence="16">
    <location>
        <begin position="1294"/>
        <end position="1336"/>
    </location>
</feature>
<evidence type="ECO:0000256" key="10">
    <source>
        <dbReference type="ARBA" id="ARBA00022857"/>
    </source>
</evidence>
<feature type="compositionally biased region" description="Low complexity" evidence="16">
    <location>
        <begin position="1182"/>
        <end position="1226"/>
    </location>
</feature>
<comment type="function">
    <text evidence="15">Catalyzes the rate-limiting step of the oxidative pentose-phosphate pathway, which represents a route for the dissimilation of carbohydrates besides glycolysis.</text>
</comment>
<evidence type="ECO:0000256" key="11">
    <source>
        <dbReference type="ARBA" id="ARBA00023002"/>
    </source>
</evidence>
<dbReference type="InterPro" id="IPR001282">
    <property type="entry name" value="G6P_DH"/>
</dbReference>
<comment type="pathway">
    <text evidence="1 15">Carbohydrate degradation; pentose phosphate pathway; D-ribulose 5-phosphate from D-glucose 6-phosphate (oxidative stage): step 1/3.</text>
</comment>
<comment type="similarity">
    <text evidence="14">Belongs to the peptidase S8 family.</text>
</comment>
<feature type="region of interest" description="Disordered" evidence="16">
    <location>
        <begin position="392"/>
        <end position="430"/>
    </location>
</feature>
<dbReference type="InterPro" id="IPR004108">
    <property type="entry name" value="Fe_hydrogenase_lsu_C"/>
</dbReference>
<dbReference type="InterPro" id="IPR036852">
    <property type="entry name" value="Peptidase_S8/S53_dom_sf"/>
</dbReference>
<dbReference type="InterPro" id="IPR022674">
    <property type="entry name" value="G6P_DH_NAD-bd"/>
</dbReference>
<dbReference type="PANTHER" id="PTHR23429:SF0">
    <property type="entry name" value="GLUCOSE-6-PHOSPHATE 1-DEHYDROGENASE"/>
    <property type="match status" value="1"/>
</dbReference>
<comment type="similarity">
    <text evidence="2">Belongs to the NARF family.</text>
</comment>
<keyword evidence="4" id="KW-0479">Metal-binding</keyword>
<dbReference type="SUPFAM" id="SSF52743">
    <property type="entry name" value="Subtilisin-like"/>
    <property type="match status" value="1"/>
</dbReference>
<feature type="active site" description="Charge relay system" evidence="14">
    <location>
        <position position="733"/>
    </location>
</feature>
<keyword evidence="10 15" id="KW-0521">NADP</keyword>
<evidence type="ECO:0000256" key="1">
    <source>
        <dbReference type="ARBA" id="ARBA00004937"/>
    </source>
</evidence>
<feature type="compositionally biased region" description="Basic residues" evidence="16">
    <location>
        <begin position="1294"/>
        <end position="1303"/>
    </location>
</feature>
<evidence type="ECO:0000256" key="15">
    <source>
        <dbReference type="RuleBase" id="RU362120"/>
    </source>
</evidence>
<dbReference type="InterPro" id="IPR022675">
    <property type="entry name" value="G6P_DH_C"/>
</dbReference>
<keyword evidence="6 14" id="KW-0645">Protease</keyword>
<dbReference type="PROSITE" id="PS51829">
    <property type="entry name" value="P_HOMO_B"/>
    <property type="match status" value="1"/>
</dbReference>
<dbReference type="PROSITE" id="PS00138">
    <property type="entry name" value="SUBTILASE_SER"/>
    <property type="match status" value="1"/>
</dbReference>
<dbReference type="EC" id="1.1.1.49" evidence="15"/>
<dbReference type="Gene3D" id="3.30.70.20">
    <property type="match status" value="1"/>
</dbReference>
<evidence type="ECO:0000256" key="2">
    <source>
        <dbReference type="ARBA" id="ARBA00006596"/>
    </source>
</evidence>
<dbReference type="InterPro" id="IPR000209">
    <property type="entry name" value="Peptidase_S8/S53_dom"/>
</dbReference>
<feature type="region of interest" description="Disordered" evidence="16">
    <location>
        <begin position="1174"/>
        <end position="1264"/>
    </location>
</feature>